<dbReference type="EMBL" id="AP014938">
    <property type="protein sequence ID" value="BAS20879.1"/>
    <property type="molecule type" value="Genomic_DNA"/>
</dbReference>
<evidence type="ECO:0000313" key="1">
    <source>
        <dbReference type="EMBL" id="BAS20879.1"/>
    </source>
</evidence>
<dbReference type="AlphaFoldDB" id="A0A0K2S1B7"/>
<dbReference type="Proteomes" id="UP000066203">
    <property type="component" value="Chromosome"/>
</dbReference>
<name>A0A0K2S1B7_9MICC</name>
<dbReference type="PATRIC" id="fig|43675.28.peg.1669"/>
<sequence length="78" mass="8860">MVSSDNGYPMDPELYVDFLLSYPYINWLSNDGHEKRLVAAVRKLNKRPEIAAEYARRGINPVEGPIPFPPELTPSNDN</sequence>
<organism evidence="1">
    <name type="scientific">Rothia mucilaginosa</name>
    <dbReference type="NCBI Taxonomy" id="43675"/>
    <lineage>
        <taxon>Bacteria</taxon>
        <taxon>Bacillati</taxon>
        <taxon>Actinomycetota</taxon>
        <taxon>Actinomycetes</taxon>
        <taxon>Micrococcales</taxon>
        <taxon>Micrococcaceae</taxon>
        <taxon>Rothia</taxon>
    </lineage>
</organism>
<evidence type="ECO:0000313" key="2">
    <source>
        <dbReference type="Proteomes" id="UP000066203"/>
    </source>
</evidence>
<accession>A0A0K2S1B7</accession>
<reference evidence="2" key="1">
    <citation type="submission" date="2015-08" db="EMBL/GenBank/DDBJ databases">
        <title>Complete genome sequence of Rothia mucilaginosa strain NUM-Rm6536.</title>
        <authorList>
            <person name="Nambu T."/>
        </authorList>
    </citation>
    <scope>NUCLEOTIDE SEQUENCE [LARGE SCALE GENOMIC DNA]</scope>
    <source>
        <strain evidence="2">NUM-Rm6536</strain>
    </source>
</reference>
<proteinExistence type="predicted"/>
<protein>
    <submittedName>
        <fullName evidence="1">Uncharacterized protein</fullName>
    </submittedName>
</protein>
<gene>
    <name evidence="1" type="ORF">RM6536_1632</name>
</gene>